<feature type="region of interest" description="Disordered" evidence="8">
    <location>
        <begin position="275"/>
        <end position="318"/>
    </location>
</feature>
<keyword evidence="6 9" id="KW-1133">Transmembrane helix</keyword>
<accession>A0A852ZWN8</accession>
<comment type="subcellular location">
    <subcellularLocation>
        <location evidence="1">Cell membrane</location>
        <topology evidence="1">Multi-pass membrane protein</topology>
    </subcellularLocation>
</comment>
<feature type="compositionally biased region" description="Low complexity" evidence="8">
    <location>
        <begin position="185"/>
        <end position="222"/>
    </location>
</feature>
<comment type="similarity">
    <text evidence="2">Belongs to the AzlC family.</text>
</comment>
<evidence type="ECO:0000313" key="10">
    <source>
        <dbReference type="EMBL" id="NYI03071.1"/>
    </source>
</evidence>
<feature type="compositionally biased region" description="Low complexity" evidence="8">
    <location>
        <begin position="279"/>
        <end position="294"/>
    </location>
</feature>
<comment type="caution">
    <text evidence="10">The sequence shown here is derived from an EMBL/GenBank/DDBJ whole genome shotgun (WGS) entry which is preliminary data.</text>
</comment>
<dbReference type="Pfam" id="PF03591">
    <property type="entry name" value="AzlC"/>
    <property type="match status" value="1"/>
</dbReference>
<dbReference type="GO" id="GO:1903785">
    <property type="term" value="P:L-valine transmembrane transport"/>
    <property type="evidence" value="ECO:0007669"/>
    <property type="project" value="TreeGrafter"/>
</dbReference>
<dbReference type="GO" id="GO:0005886">
    <property type="term" value="C:plasma membrane"/>
    <property type="evidence" value="ECO:0007669"/>
    <property type="project" value="UniProtKB-SubCell"/>
</dbReference>
<evidence type="ECO:0000256" key="4">
    <source>
        <dbReference type="ARBA" id="ARBA00022475"/>
    </source>
</evidence>
<feature type="transmembrane region" description="Helical" evidence="9">
    <location>
        <begin position="15"/>
        <end position="37"/>
    </location>
</feature>
<evidence type="ECO:0000256" key="1">
    <source>
        <dbReference type="ARBA" id="ARBA00004651"/>
    </source>
</evidence>
<feature type="transmembrane region" description="Helical" evidence="9">
    <location>
        <begin position="126"/>
        <end position="148"/>
    </location>
</feature>
<keyword evidence="4" id="KW-1003">Cell membrane</keyword>
<sequence length="318" mass="31737">MADTNHSTASVVRDALGVSVVGFSGFAFGVTAAAAGFSTAQTCALSLLMFTGASQYAFVAAVAAGATPLAAVSGALVLGLRNAFYGIRLGPHLRVPRPLRPLAAQLVIDETAAVALAQRDVRSARLGFLTTGIALFVLWNATTVLGAFGGSAVADPARWGLDALGPAVFLALLVGMVRGLRAPERAAGTAETTKTAEGTEGAEAVGAAGATGARDAGKDAGAGPEGGPTPGTARLTALLAAVASLVAVPLLPLGLPVLVGAAAIPLALFVERRRRRGAPRPTTADPTTPDTTPDPTTPDPSRIAAAADDPESVRSHGR</sequence>
<dbReference type="InterPro" id="IPR011606">
    <property type="entry name" value="Brnchd-chn_aa_trnsp_permease"/>
</dbReference>
<evidence type="ECO:0000256" key="7">
    <source>
        <dbReference type="ARBA" id="ARBA00023136"/>
    </source>
</evidence>
<feature type="transmembrane region" description="Helical" evidence="9">
    <location>
        <begin position="237"/>
        <end position="270"/>
    </location>
</feature>
<feature type="transmembrane region" description="Helical" evidence="9">
    <location>
        <begin position="57"/>
        <end position="80"/>
    </location>
</feature>
<evidence type="ECO:0000256" key="8">
    <source>
        <dbReference type="SAM" id="MobiDB-lite"/>
    </source>
</evidence>
<dbReference type="AlphaFoldDB" id="A0A852ZWN8"/>
<keyword evidence="3" id="KW-0813">Transport</keyword>
<dbReference type="EMBL" id="JACBZD010000001">
    <property type="protein sequence ID" value="NYI03071.1"/>
    <property type="molecule type" value="Genomic_DNA"/>
</dbReference>
<evidence type="ECO:0000256" key="2">
    <source>
        <dbReference type="ARBA" id="ARBA00010735"/>
    </source>
</evidence>
<protein>
    <submittedName>
        <fullName evidence="10">Putative branched-subunit amino acid permease</fullName>
    </submittedName>
</protein>
<keyword evidence="5 9" id="KW-0812">Transmembrane</keyword>
<organism evidence="10 11">
    <name type="scientific">Allostreptomyces psammosilenae</name>
    <dbReference type="NCBI Taxonomy" id="1892865"/>
    <lineage>
        <taxon>Bacteria</taxon>
        <taxon>Bacillati</taxon>
        <taxon>Actinomycetota</taxon>
        <taxon>Actinomycetes</taxon>
        <taxon>Kitasatosporales</taxon>
        <taxon>Streptomycetaceae</taxon>
        <taxon>Allostreptomyces</taxon>
    </lineage>
</organism>
<keyword evidence="7 9" id="KW-0472">Membrane</keyword>
<keyword evidence="11" id="KW-1185">Reference proteome</keyword>
<gene>
    <name evidence="10" type="ORF">FHU37_000014</name>
</gene>
<dbReference type="PANTHER" id="PTHR34979:SF1">
    <property type="entry name" value="INNER MEMBRANE PROTEIN YGAZ"/>
    <property type="match status" value="1"/>
</dbReference>
<evidence type="ECO:0000313" key="11">
    <source>
        <dbReference type="Proteomes" id="UP000567795"/>
    </source>
</evidence>
<evidence type="ECO:0000256" key="6">
    <source>
        <dbReference type="ARBA" id="ARBA00022989"/>
    </source>
</evidence>
<name>A0A852ZWN8_9ACTN</name>
<evidence type="ECO:0000256" key="5">
    <source>
        <dbReference type="ARBA" id="ARBA00022692"/>
    </source>
</evidence>
<evidence type="ECO:0000256" key="9">
    <source>
        <dbReference type="SAM" id="Phobius"/>
    </source>
</evidence>
<feature type="region of interest" description="Disordered" evidence="8">
    <location>
        <begin position="184"/>
        <end position="229"/>
    </location>
</feature>
<proteinExistence type="inferred from homology"/>
<evidence type="ECO:0000256" key="3">
    <source>
        <dbReference type="ARBA" id="ARBA00022448"/>
    </source>
</evidence>
<reference evidence="10 11" key="1">
    <citation type="submission" date="2020-07" db="EMBL/GenBank/DDBJ databases">
        <title>Sequencing the genomes of 1000 actinobacteria strains.</title>
        <authorList>
            <person name="Klenk H.-P."/>
        </authorList>
    </citation>
    <scope>NUCLEOTIDE SEQUENCE [LARGE SCALE GENOMIC DNA]</scope>
    <source>
        <strain evidence="10 11">DSM 42178</strain>
    </source>
</reference>
<dbReference type="Proteomes" id="UP000567795">
    <property type="component" value="Unassembled WGS sequence"/>
</dbReference>
<dbReference type="RefSeq" id="WP_218903877.1">
    <property type="nucleotide sequence ID" value="NZ_JACBZD010000001.1"/>
</dbReference>
<dbReference type="PANTHER" id="PTHR34979">
    <property type="entry name" value="INNER MEMBRANE PROTEIN YGAZ"/>
    <property type="match status" value="1"/>
</dbReference>